<dbReference type="EMBL" id="FQUC01000002">
    <property type="protein sequence ID" value="SHE73508.1"/>
    <property type="molecule type" value="Genomic_DNA"/>
</dbReference>
<dbReference type="CDD" id="cd08983">
    <property type="entry name" value="GH43_Bt3655-like"/>
    <property type="match status" value="1"/>
</dbReference>
<evidence type="ECO:0000313" key="2">
    <source>
        <dbReference type="EMBL" id="SHE73508.1"/>
    </source>
</evidence>
<name>A0A1M4VX07_9BACT</name>
<dbReference type="Proteomes" id="UP000184480">
    <property type="component" value="Unassembled WGS sequence"/>
</dbReference>
<evidence type="ECO:0000313" key="3">
    <source>
        <dbReference type="Proteomes" id="UP000184480"/>
    </source>
</evidence>
<dbReference type="InterPro" id="IPR055133">
    <property type="entry name" value="BT_3657-like_N"/>
</dbReference>
<dbReference type="AlphaFoldDB" id="A0A1M4VX07"/>
<evidence type="ECO:0000259" key="1">
    <source>
        <dbReference type="Pfam" id="PF22847"/>
    </source>
</evidence>
<reference evidence="3" key="1">
    <citation type="submission" date="2016-11" db="EMBL/GenBank/DDBJ databases">
        <authorList>
            <person name="Varghese N."/>
            <person name="Submissions S."/>
        </authorList>
    </citation>
    <scope>NUCLEOTIDE SEQUENCE [LARGE SCALE GENOMIC DNA]</scope>
    <source>
        <strain evidence="3">DSM 27370</strain>
    </source>
</reference>
<dbReference type="InterPro" id="IPR050727">
    <property type="entry name" value="GH43_arabinanases"/>
</dbReference>
<proteinExistence type="predicted"/>
<dbReference type="SUPFAM" id="SSF75005">
    <property type="entry name" value="Arabinanase/levansucrase/invertase"/>
    <property type="match status" value="1"/>
</dbReference>
<sequence>MLIGLMMLACNTNKKEKNSRDVTTTEDKEVYMFTSFREPATDGLRFLYSYDGYKWDSIPGVFLKPETGIQKVMRDPSIVAGPDGTFHLVWTCSWKGDPGFGYASSKDLVNWSPQQYIPVMAFDTTTVNVWAPELFYDDENKDFVVVWSSTIPFKFEKGIEDEYNNHRLYYTKTKDFKDFTKAELLYDPGYSSIDAIIVKKAPADYVLVFKDNTRPERNMHAAFGKSATGPYQNPTEKFTVNFTEGPSVVKVGDEWLIYFDAYEKKSYDAVSTKDFKTFTDVNDKISVPEGHKHGTIFKAKESILKGLISAKANN</sequence>
<keyword evidence="3" id="KW-1185">Reference proteome</keyword>
<keyword evidence="2" id="KW-0378">Hydrolase</keyword>
<dbReference type="InterPro" id="IPR023296">
    <property type="entry name" value="Glyco_hydro_beta-prop_sf"/>
</dbReference>
<accession>A0A1M4VX07</accession>
<dbReference type="GO" id="GO:0016787">
    <property type="term" value="F:hydrolase activity"/>
    <property type="evidence" value="ECO:0007669"/>
    <property type="project" value="UniProtKB-KW"/>
</dbReference>
<dbReference type="Gene3D" id="2.115.10.20">
    <property type="entry name" value="Glycosyl hydrolase domain, family 43"/>
    <property type="match status" value="1"/>
</dbReference>
<feature type="domain" description="Arabinosidase BT-3657-like N-terminal" evidence="1">
    <location>
        <begin position="22"/>
        <end position="127"/>
    </location>
</feature>
<dbReference type="STRING" id="1346286.SAMN05444362_10264"/>
<dbReference type="PANTHER" id="PTHR43301:SF3">
    <property type="entry name" value="ARABINAN ENDO-1,5-ALPHA-L-ARABINOSIDASE A-RELATED"/>
    <property type="match status" value="1"/>
</dbReference>
<protein>
    <submittedName>
        <fullName evidence="2">Glycosyl hydrolases family 43</fullName>
    </submittedName>
</protein>
<dbReference type="PANTHER" id="PTHR43301">
    <property type="entry name" value="ARABINAN ENDO-1,5-ALPHA-L-ARABINOSIDASE"/>
    <property type="match status" value="1"/>
</dbReference>
<gene>
    <name evidence="2" type="ORF">SAMN05444362_10264</name>
</gene>
<organism evidence="2 3">
    <name type="scientific">Dysgonomonas macrotermitis</name>
    <dbReference type="NCBI Taxonomy" id="1346286"/>
    <lineage>
        <taxon>Bacteria</taxon>
        <taxon>Pseudomonadati</taxon>
        <taxon>Bacteroidota</taxon>
        <taxon>Bacteroidia</taxon>
        <taxon>Bacteroidales</taxon>
        <taxon>Dysgonomonadaceae</taxon>
        <taxon>Dysgonomonas</taxon>
    </lineage>
</organism>
<dbReference type="Pfam" id="PF22847">
    <property type="entry name" value="BT_3657-like_N"/>
    <property type="match status" value="1"/>
</dbReference>